<dbReference type="Gene3D" id="2.40.128.20">
    <property type="match status" value="1"/>
</dbReference>
<dbReference type="CDD" id="cd19438">
    <property type="entry name" value="lipocalin_Blc-like"/>
    <property type="match status" value="1"/>
</dbReference>
<dbReference type="InterPro" id="IPR022272">
    <property type="entry name" value="Lipocalin_CS"/>
</dbReference>
<dbReference type="InterPro" id="IPR000566">
    <property type="entry name" value="Lipocln_cytosolic_FA-bd_dom"/>
</dbReference>
<feature type="domain" description="Lipocalin/cytosolic fatty-acid binding" evidence="3">
    <location>
        <begin position="16"/>
        <end position="149"/>
    </location>
</feature>
<organism evidence="4 5">
    <name type="scientific">Candidatus Paraprevotella stercoravium</name>
    <dbReference type="NCBI Taxonomy" id="2838725"/>
    <lineage>
        <taxon>Bacteria</taxon>
        <taxon>Pseudomonadati</taxon>
        <taxon>Bacteroidota</taxon>
        <taxon>Bacteroidia</taxon>
        <taxon>Bacteroidales</taxon>
        <taxon>Prevotellaceae</taxon>
        <taxon>Paraprevotella</taxon>
    </lineage>
</organism>
<dbReference type="GO" id="GO:0006950">
    <property type="term" value="P:response to stress"/>
    <property type="evidence" value="ECO:0007669"/>
    <property type="project" value="UniProtKB-ARBA"/>
</dbReference>
<gene>
    <name evidence="4" type="ORF">H9789_11720</name>
</gene>
<dbReference type="SUPFAM" id="SSF50814">
    <property type="entry name" value="Lipocalins"/>
    <property type="match status" value="1"/>
</dbReference>
<protein>
    <submittedName>
        <fullName evidence="4">Lipocalin family protein</fullName>
    </submittedName>
</protein>
<dbReference type="AlphaFoldDB" id="A0A9E2L7I3"/>
<name>A0A9E2L7I3_9BACT</name>
<sequence>MKKEGKKINKDTVPDFDLNRYLGTWYKIARYDHYFEKGLHQVSATYAIRTDGKITVLNEGYKKGKHKQIFGKAYQPDKNDPGKLKVSFFLWFYSDYYILELDDDYQFAVVGSSSEKYLWILSRTKTLPQETYSNLLQRLQQRGYDTEKPIPMEQ</sequence>
<reference evidence="4" key="1">
    <citation type="journal article" date="2021" name="PeerJ">
        <title>Extensive microbial diversity within the chicken gut microbiome revealed by metagenomics and culture.</title>
        <authorList>
            <person name="Gilroy R."/>
            <person name="Ravi A."/>
            <person name="Getino M."/>
            <person name="Pursley I."/>
            <person name="Horton D.L."/>
            <person name="Alikhan N.F."/>
            <person name="Baker D."/>
            <person name="Gharbi K."/>
            <person name="Hall N."/>
            <person name="Watson M."/>
            <person name="Adriaenssens E.M."/>
            <person name="Foster-Nyarko E."/>
            <person name="Jarju S."/>
            <person name="Secka A."/>
            <person name="Antonio M."/>
            <person name="Oren A."/>
            <person name="Chaudhuri R.R."/>
            <person name="La Ragione R."/>
            <person name="Hildebrand F."/>
            <person name="Pallen M.J."/>
        </authorList>
    </citation>
    <scope>NUCLEOTIDE SEQUENCE</scope>
    <source>
        <strain evidence="4">G3-2149</strain>
    </source>
</reference>
<proteinExistence type="inferred from homology"/>
<dbReference type="PANTHER" id="PTHR10612:SF34">
    <property type="entry name" value="APOLIPOPROTEIN D"/>
    <property type="match status" value="1"/>
</dbReference>
<dbReference type="PROSITE" id="PS00213">
    <property type="entry name" value="LIPOCALIN"/>
    <property type="match status" value="1"/>
</dbReference>
<comment type="similarity">
    <text evidence="1 2">Belongs to the calycin superfamily. Lipocalin family.</text>
</comment>
<accession>A0A9E2L7I3</accession>
<dbReference type="PANTHER" id="PTHR10612">
    <property type="entry name" value="APOLIPOPROTEIN D"/>
    <property type="match status" value="1"/>
</dbReference>
<evidence type="ECO:0000313" key="4">
    <source>
        <dbReference type="EMBL" id="MBU3854457.1"/>
    </source>
</evidence>
<dbReference type="Proteomes" id="UP000823865">
    <property type="component" value="Unassembled WGS sequence"/>
</dbReference>
<dbReference type="Pfam" id="PF08212">
    <property type="entry name" value="Lipocalin_2"/>
    <property type="match status" value="1"/>
</dbReference>
<dbReference type="InterPro" id="IPR002446">
    <property type="entry name" value="Lipocalin_bac"/>
</dbReference>
<dbReference type="InterPro" id="IPR012674">
    <property type="entry name" value="Calycin"/>
</dbReference>
<evidence type="ECO:0000256" key="2">
    <source>
        <dbReference type="PIRNR" id="PIRNR036893"/>
    </source>
</evidence>
<dbReference type="InterPro" id="IPR022271">
    <property type="entry name" value="Lipocalin_ApoD"/>
</dbReference>
<evidence type="ECO:0000313" key="5">
    <source>
        <dbReference type="Proteomes" id="UP000823865"/>
    </source>
</evidence>
<dbReference type="PIRSF" id="PIRSF036893">
    <property type="entry name" value="Lipocalin_ApoD"/>
    <property type="match status" value="1"/>
</dbReference>
<dbReference type="PRINTS" id="PR01171">
    <property type="entry name" value="BCTLIPOCALIN"/>
</dbReference>
<comment type="caution">
    <text evidence="4">The sequence shown here is derived from an EMBL/GenBank/DDBJ whole genome shotgun (WGS) entry which is preliminary data.</text>
</comment>
<evidence type="ECO:0000256" key="1">
    <source>
        <dbReference type="ARBA" id="ARBA00006889"/>
    </source>
</evidence>
<evidence type="ECO:0000259" key="3">
    <source>
        <dbReference type="Pfam" id="PF08212"/>
    </source>
</evidence>
<dbReference type="EMBL" id="JAHLFU010000237">
    <property type="protein sequence ID" value="MBU3854457.1"/>
    <property type="molecule type" value="Genomic_DNA"/>
</dbReference>
<reference evidence="4" key="2">
    <citation type="submission" date="2021-04" db="EMBL/GenBank/DDBJ databases">
        <authorList>
            <person name="Gilroy R."/>
        </authorList>
    </citation>
    <scope>NUCLEOTIDE SEQUENCE</scope>
    <source>
        <strain evidence="4">G3-2149</strain>
    </source>
</reference>
<dbReference type="InterPro" id="IPR047202">
    <property type="entry name" value="Lipocalin_Blc-like_dom"/>
</dbReference>